<feature type="compositionally biased region" description="Low complexity" evidence="1">
    <location>
        <begin position="113"/>
        <end position="122"/>
    </location>
</feature>
<evidence type="ECO:0000313" key="3">
    <source>
        <dbReference type="EMBL" id="KAH3770721.1"/>
    </source>
</evidence>
<feature type="compositionally biased region" description="Polar residues" evidence="1">
    <location>
        <begin position="95"/>
        <end position="112"/>
    </location>
</feature>
<dbReference type="EMBL" id="JAIWYP010000009">
    <property type="protein sequence ID" value="KAH3770721.1"/>
    <property type="molecule type" value="Genomic_DNA"/>
</dbReference>
<sequence length="167" mass="18354">MVYLDATSRRPEPQNDFPSTLIVLSTAVLEHFHYLTRTTASKSWPVYVPMFAPPVLYSANAAAPVPLETHYPHTDNNHSVWRSFQVLGVSQQVSEGTSVSSDDGTGWTNRAVSRSSPNCSSSDDVLLHPNILLTRSFLSINSNHTLRVASGENGSYAQSGLELRRPL</sequence>
<proteinExistence type="predicted"/>
<keyword evidence="4" id="KW-1185">Reference proteome</keyword>
<name>A0A9D4ICY4_DREPO</name>
<evidence type="ECO:0000256" key="1">
    <source>
        <dbReference type="SAM" id="MobiDB-lite"/>
    </source>
</evidence>
<feature type="region of interest" description="Disordered" evidence="1">
    <location>
        <begin position="95"/>
        <end position="122"/>
    </location>
</feature>
<reference evidence="3" key="1">
    <citation type="journal article" date="2019" name="bioRxiv">
        <title>The Genome of the Zebra Mussel, Dreissena polymorpha: A Resource for Invasive Species Research.</title>
        <authorList>
            <person name="McCartney M.A."/>
            <person name="Auch B."/>
            <person name="Kono T."/>
            <person name="Mallez S."/>
            <person name="Zhang Y."/>
            <person name="Obille A."/>
            <person name="Becker A."/>
            <person name="Abrahante J.E."/>
            <person name="Garbe J."/>
            <person name="Badalamenti J.P."/>
            <person name="Herman A."/>
            <person name="Mangelson H."/>
            <person name="Liachko I."/>
            <person name="Sullivan S."/>
            <person name="Sone E.D."/>
            <person name="Koren S."/>
            <person name="Silverstein K.A.T."/>
            <person name="Beckman K.B."/>
            <person name="Gohl D.M."/>
        </authorList>
    </citation>
    <scope>NUCLEOTIDE SEQUENCE</scope>
    <source>
        <strain evidence="3">Duluth1</strain>
        <tissue evidence="3">Whole animal</tissue>
    </source>
</reference>
<dbReference type="AlphaFoldDB" id="A0A9D4ICY4"/>
<accession>A0A9D4ICY4</accession>
<evidence type="ECO:0000313" key="2">
    <source>
        <dbReference type="EMBL" id="KAH3693329.1"/>
    </source>
</evidence>
<reference evidence="3" key="2">
    <citation type="submission" date="2020-11" db="EMBL/GenBank/DDBJ databases">
        <authorList>
            <person name="McCartney M.A."/>
            <person name="Auch B."/>
            <person name="Kono T."/>
            <person name="Mallez S."/>
            <person name="Becker A."/>
            <person name="Gohl D.M."/>
            <person name="Silverstein K.A.T."/>
            <person name="Koren S."/>
            <person name="Bechman K.B."/>
            <person name="Herman A."/>
            <person name="Abrahante J.E."/>
            <person name="Garbe J."/>
        </authorList>
    </citation>
    <scope>NUCLEOTIDE SEQUENCE</scope>
    <source>
        <strain evidence="3">Duluth1</strain>
        <tissue evidence="3">Whole animal</tissue>
    </source>
</reference>
<dbReference type="EMBL" id="JAIWYP010000017">
    <property type="protein sequence ID" value="KAH3693329.1"/>
    <property type="molecule type" value="Genomic_DNA"/>
</dbReference>
<protein>
    <submittedName>
        <fullName evidence="3">Uncharacterized protein</fullName>
    </submittedName>
</protein>
<evidence type="ECO:0000313" key="4">
    <source>
        <dbReference type="Proteomes" id="UP000828390"/>
    </source>
</evidence>
<dbReference type="Proteomes" id="UP000828390">
    <property type="component" value="Unassembled WGS sequence"/>
</dbReference>
<comment type="caution">
    <text evidence="3">The sequence shown here is derived from an EMBL/GenBank/DDBJ whole genome shotgun (WGS) entry which is preliminary data.</text>
</comment>
<gene>
    <name evidence="3" type="ORF">DPMN_172014</name>
    <name evidence="2" type="ORF">DPMN_192733</name>
</gene>
<organism evidence="3 4">
    <name type="scientific">Dreissena polymorpha</name>
    <name type="common">Zebra mussel</name>
    <name type="synonym">Mytilus polymorpha</name>
    <dbReference type="NCBI Taxonomy" id="45954"/>
    <lineage>
        <taxon>Eukaryota</taxon>
        <taxon>Metazoa</taxon>
        <taxon>Spiralia</taxon>
        <taxon>Lophotrochozoa</taxon>
        <taxon>Mollusca</taxon>
        <taxon>Bivalvia</taxon>
        <taxon>Autobranchia</taxon>
        <taxon>Heteroconchia</taxon>
        <taxon>Euheterodonta</taxon>
        <taxon>Imparidentia</taxon>
        <taxon>Neoheterodontei</taxon>
        <taxon>Myida</taxon>
        <taxon>Dreissenoidea</taxon>
        <taxon>Dreissenidae</taxon>
        <taxon>Dreissena</taxon>
    </lineage>
</organism>